<sequence>MGKKDKAKSKTKGNAASDENARAAGGDVIMNGVEPGGVAAGSAWRSSHIDGFGAKGWGESPVDEQKNLHWLPDPNTSDWDTPVPDIYYF</sequence>
<accession>G4TP89</accession>
<dbReference type="HOGENOM" id="CLU_2455560_0_0_1"/>
<evidence type="ECO:0000313" key="3">
    <source>
        <dbReference type="Proteomes" id="UP000007148"/>
    </source>
</evidence>
<name>G4TP89_SERID</name>
<keyword evidence="3" id="KW-1185">Reference proteome</keyword>
<evidence type="ECO:0000256" key="1">
    <source>
        <dbReference type="SAM" id="MobiDB-lite"/>
    </source>
</evidence>
<organism evidence="2 3">
    <name type="scientific">Serendipita indica (strain DSM 11827)</name>
    <name type="common">Root endophyte fungus</name>
    <name type="synonym">Piriformospora indica</name>
    <dbReference type="NCBI Taxonomy" id="1109443"/>
    <lineage>
        <taxon>Eukaryota</taxon>
        <taxon>Fungi</taxon>
        <taxon>Dikarya</taxon>
        <taxon>Basidiomycota</taxon>
        <taxon>Agaricomycotina</taxon>
        <taxon>Agaricomycetes</taxon>
        <taxon>Sebacinales</taxon>
        <taxon>Serendipitaceae</taxon>
        <taxon>Serendipita</taxon>
    </lineage>
</organism>
<feature type="compositionally biased region" description="Basic residues" evidence="1">
    <location>
        <begin position="1"/>
        <end position="11"/>
    </location>
</feature>
<comment type="caution">
    <text evidence="2">The sequence shown here is derived from an EMBL/GenBank/DDBJ whole genome shotgun (WGS) entry which is preliminary data.</text>
</comment>
<protein>
    <submittedName>
        <fullName evidence="2">Uncharacterized protein</fullName>
    </submittedName>
</protein>
<proteinExistence type="predicted"/>
<evidence type="ECO:0000313" key="2">
    <source>
        <dbReference type="EMBL" id="CCA73132.1"/>
    </source>
</evidence>
<gene>
    <name evidence="2" type="ORF">PIIN_07086</name>
</gene>
<reference evidence="2 3" key="1">
    <citation type="journal article" date="2011" name="PLoS Pathog.">
        <title>Endophytic Life Strategies Decoded by Genome and Transcriptome Analyses of the Mutualistic Root Symbiont Piriformospora indica.</title>
        <authorList>
            <person name="Zuccaro A."/>
            <person name="Lahrmann U."/>
            <person name="Guldener U."/>
            <person name="Langen G."/>
            <person name="Pfiffi S."/>
            <person name="Biedenkopf D."/>
            <person name="Wong P."/>
            <person name="Samans B."/>
            <person name="Grimm C."/>
            <person name="Basiewicz M."/>
            <person name="Murat C."/>
            <person name="Martin F."/>
            <person name="Kogel K.H."/>
        </authorList>
    </citation>
    <scope>NUCLEOTIDE SEQUENCE [LARGE SCALE GENOMIC DNA]</scope>
    <source>
        <strain evidence="2 3">DSM 11827</strain>
    </source>
</reference>
<feature type="region of interest" description="Disordered" evidence="1">
    <location>
        <begin position="1"/>
        <end position="84"/>
    </location>
</feature>
<dbReference type="AlphaFoldDB" id="G4TP89"/>
<dbReference type="EMBL" id="CAFZ01000204">
    <property type="protein sequence ID" value="CCA73132.1"/>
    <property type="molecule type" value="Genomic_DNA"/>
</dbReference>
<dbReference type="Proteomes" id="UP000007148">
    <property type="component" value="Unassembled WGS sequence"/>
</dbReference>
<dbReference type="InParanoid" id="G4TP89"/>